<gene>
    <name evidence="2" type="ORF">AW736_20025</name>
</gene>
<dbReference type="Pfam" id="PF01510">
    <property type="entry name" value="Amidase_2"/>
    <property type="match status" value="1"/>
</dbReference>
<dbReference type="OrthoDB" id="9811296at2"/>
<feature type="domain" description="LysM" evidence="1">
    <location>
        <begin position="31"/>
        <end position="74"/>
    </location>
</feature>
<keyword evidence="3" id="KW-1185">Reference proteome</keyword>
<dbReference type="InterPro" id="IPR018392">
    <property type="entry name" value="LysM"/>
</dbReference>
<comment type="caution">
    <text evidence="2">The sequence shown here is derived from an EMBL/GenBank/DDBJ whole genome shotgun (WGS) entry which is preliminary data.</text>
</comment>
<accession>A0A178ID56</accession>
<dbReference type="RefSeq" id="WP_068772090.1">
    <property type="nucleotide sequence ID" value="NZ_CP109796.1"/>
</dbReference>
<dbReference type="InterPro" id="IPR006311">
    <property type="entry name" value="TAT_signal"/>
</dbReference>
<dbReference type="Gene3D" id="3.40.80.10">
    <property type="entry name" value="Peptidoglycan recognition protein-like"/>
    <property type="match status" value="1"/>
</dbReference>
<dbReference type="EMBL" id="LRRQ01000153">
    <property type="protein sequence ID" value="OAM87953.1"/>
    <property type="molecule type" value="Genomic_DNA"/>
</dbReference>
<dbReference type="SUPFAM" id="SSF55846">
    <property type="entry name" value="N-acetylmuramoyl-L-alanine amidase-like"/>
    <property type="match status" value="1"/>
</dbReference>
<proteinExistence type="predicted"/>
<dbReference type="PROSITE" id="PS51782">
    <property type="entry name" value="LYSM"/>
    <property type="match status" value="1"/>
</dbReference>
<evidence type="ECO:0000313" key="3">
    <source>
        <dbReference type="Proteomes" id="UP000078486"/>
    </source>
</evidence>
<dbReference type="CDD" id="cd06583">
    <property type="entry name" value="PGRP"/>
    <property type="match status" value="1"/>
</dbReference>
<dbReference type="Gene3D" id="3.10.350.10">
    <property type="entry name" value="LysM domain"/>
    <property type="match status" value="1"/>
</dbReference>
<protein>
    <submittedName>
        <fullName evidence="2">Peptidoglycan-binding protein</fullName>
    </submittedName>
</protein>
<dbReference type="SMART" id="SM00257">
    <property type="entry name" value="LysM"/>
    <property type="match status" value="1"/>
</dbReference>
<reference evidence="2 3" key="1">
    <citation type="submission" date="2016-01" db="EMBL/GenBank/DDBJ databases">
        <title>High potential of lignocellulose degradation of a new Verrucomicrobia species.</title>
        <authorList>
            <person name="Wang Y."/>
            <person name="Shi Y."/>
            <person name="Qiu Z."/>
            <person name="Liu S."/>
            <person name="Yang H."/>
        </authorList>
    </citation>
    <scope>NUCLEOTIDE SEQUENCE [LARGE SCALE GENOMIC DNA]</scope>
    <source>
        <strain evidence="2 3">TSB47</strain>
    </source>
</reference>
<dbReference type="AlphaFoldDB" id="A0A178ID56"/>
<dbReference type="InterPro" id="IPR036505">
    <property type="entry name" value="Amidase/PGRP_sf"/>
</dbReference>
<dbReference type="GO" id="GO:0008270">
    <property type="term" value="F:zinc ion binding"/>
    <property type="evidence" value="ECO:0007669"/>
    <property type="project" value="InterPro"/>
</dbReference>
<dbReference type="InterPro" id="IPR036779">
    <property type="entry name" value="LysM_dom_sf"/>
</dbReference>
<dbReference type="CDD" id="cd00118">
    <property type="entry name" value="LysM"/>
    <property type="match status" value="1"/>
</dbReference>
<dbReference type="SUPFAM" id="SSF54106">
    <property type="entry name" value="LysM domain"/>
    <property type="match status" value="1"/>
</dbReference>
<evidence type="ECO:0000313" key="2">
    <source>
        <dbReference type="EMBL" id="OAM87953.1"/>
    </source>
</evidence>
<dbReference type="GO" id="GO:0009253">
    <property type="term" value="P:peptidoglycan catabolic process"/>
    <property type="evidence" value="ECO:0007669"/>
    <property type="project" value="InterPro"/>
</dbReference>
<dbReference type="Pfam" id="PF01476">
    <property type="entry name" value="LysM"/>
    <property type="match status" value="1"/>
</dbReference>
<dbReference type="PROSITE" id="PS51318">
    <property type="entry name" value="TAT"/>
    <property type="match status" value="1"/>
</dbReference>
<evidence type="ECO:0000259" key="1">
    <source>
        <dbReference type="PROSITE" id="PS51782"/>
    </source>
</evidence>
<dbReference type="STRING" id="1184151.AW736_20025"/>
<dbReference type="InterPro" id="IPR002502">
    <property type="entry name" value="Amidase_domain"/>
</dbReference>
<dbReference type="InterPro" id="IPR006619">
    <property type="entry name" value="PGRP_domain_met/bac"/>
</dbReference>
<sequence length="250" mass="27539">MTTRRAFLQTAGLALLGMGFAPAILLGAEERTYRIRKGDTLSSIAARHGISVAALKQRNQLKSDTIITGQRLIIPAAGVSAVPRSVAPVPALSGIIAATRSLKIQRGRWKYLVVHHSGIEAGNARAYNNAHRERGMEHGLAYHFVIGNGRDSGDGEIEIGPRWLKQLDGGHVRNHSYNQHGIGICLVGNFEKRRVGPAQLASMTMLLDWLRKDAPLGTRPSVTVHRWVDRNHTVCPGRYFPFDTIKKRYA</sequence>
<dbReference type="Proteomes" id="UP000078486">
    <property type="component" value="Unassembled WGS sequence"/>
</dbReference>
<dbReference type="GO" id="GO:0008745">
    <property type="term" value="F:N-acetylmuramoyl-L-alanine amidase activity"/>
    <property type="evidence" value="ECO:0007669"/>
    <property type="project" value="InterPro"/>
</dbReference>
<dbReference type="SMART" id="SM00701">
    <property type="entry name" value="PGRP"/>
    <property type="match status" value="1"/>
</dbReference>
<name>A0A178ID56_9BACT</name>
<organism evidence="2 3">
    <name type="scientific">Termitidicoccus mucosus</name>
    <dbReference type="NCBI Taxonomy" id="1184151"/>
    <lineage>
        <taxon>Bacteria</taxon>
        <taxon>Pseudomonadati</taxon>
        <taxon>Verrucomicrobiota</taxon>
        <taxon>Opitutia</taxon>
        <taxon>Opitutales</taxon>
        <taxon>Opitutaceae</taxon>
        <taxon>Termitidicoccus</taxon>
    </lineage>
</organism>